<dbReference type="PANTHER" id="PTHR36848">
    <property type="entry name" value="DNA-BINDING PROTEIN (PUTATIVE SECRETED PROTEIN)-RELATED"/>
    <property type="match status" value="1"/>
</dbReference>
<organism evidence="1 2">
    <name type="scientific">Paenibacillus montaniterrae</name>
    <dbReference type="NCBI Taxonomy" id="429341"/>
    <lineage>
        <taxon>Bacteria</taxon>
        <taxon>Bacillati</taxon>
        <taxon>Bacillota</taxon>
        <taxon>Bacilli</taxon>
        <taxon>Bacillales</taxon>
        <taxon>Paenibacillaceae</taxon>
        <taxon>Paenibacillus</taxon>
    </lineage>
</organism>
<dbReference type="AlphaFoldDB" id="A0A919YRE6"/>
<keyword evidence="2" id="KW-1185">Reference proteome</keyword>
<accession>A0A919YRE6</accession>
<dbReference type="EMBL" id="BOSE01000002">
    <property type="protein sequence ID" value="GIP15558.1"/>
    <property type="molecule type" value="Genomic_DNA"/>
</dbReference>
<reference evidence="1" key="1">
    <citation type="submission" date="2021-03" db="EMBL/GenBank/DDBJ databases">
        <title>Antimicrobial resistance genes in bacteria isolated from Japanese honey, and their potential for conferring macrolide and lincosamide resistance in the American foulbrood pathogen Paenibacillus larvae.</title>
        <authorList>
            <person name="Okamoto M."/>
            <person name="Kumagai M."/>
            <person name="Kanamori H."/>
            <person name="Takamatsu D."/>
        </authorList>
    </citation>
    <scope>NUCLEOTIDE SEQUENCE</scope>
    <source>
        <strain evidence="1">J40TS1</strain>
    </source>
</reference>
<proteinExistence type="predicted"/>
<sequence length="829" mass="93549">MKLLEHLKQSFINPPSEFSPIPFWFWNDELSKSKIIEQIHDFHAKEVDGFVIHPRMGMPRTMPYLSEPYLDLVEAAVAEADQLGMKVILYDEGMYPSGSACGMVVKQNPQYASRALQLREYRFGEINEAITIPIDLSPGEQLVSAQAVCKLSEQEIAIERTILLKLEQGSDSLEFIPPEDGGWSVLLLVDTCSKGTIRGVHPGQDDGEPDAPLAADLLNPEATSTFIALTHERYYEKLHQYFGSTILAMFTDEPDLLGRGHSEGLQPWTTGFMDEFLASGGREEELPALWFEAGEATERVRHTYKSLVQARLSRTYYKPLADWCEAHGIGLTGHPAASDDIGLLEHFHIPGQDIVWRYIAPEHNKAITGVHSTMGKCSSDAARHRYRRRNMNESFGVCGSEGGWSLTADNMKWYLDWLFVRGVNLIVPHAFYYSIRGERRDERPPDVGPNNIWWSEYAQFAKYIKRMSWLMTDCVNGAEVAVLAQASYLPWRIVKPLYEKQIEFNYLEEELLLRSSHIVDGTVRIADQTYSMIVVENGDRFSQACVAKLTEFVKQGGKVIEWKSEAKGLEVIGQELAADEEEVSALVTANLHSTIELQPAAPAIRISRITKEETDFLVVVNEGEAGYEGKLYVSLPGTAEIWYPWTGEFAAAHFERLEDKQAIKLSVARRECIVIAFDRVSDARDTIVEQAEQTASKETLDLSNDWRIDNESMSKQLKSLSSWTEWEGMEHYSGNVTYTKQFKLSDDARKGRLELDLGDVHEIARLSVNGQELGVRMWKPYLFTLNSELLQSNNELKVEVTNSLANRYDGLSLPSGLLGPVSLTIQHSE</sequence>
<dbReference type="InterPro" id="IPR053161">
    <property type="entry name" value="Ulvan_degrading_GH"/>
</dbReference>
<dbReference type="SUPFAM" id="SSF49785">
    <property type="entry name" value="Galactose-binding domain-like"/>
    <property type="match status" value="1"/>
</dbReference>
<evidence type="ECO:0000313" key="2">
    <source>
        <dbReference type="Proteomes" id="UP000683139"/>
    </source>
</evidence>
<evidence type="ECO:0000313" key="1">
    <source>
        <dbReference type="EMBL" id="GIP15558.1"/>
    </source>
</evidence>
<dbReference type="Proteomes" id="UP000683139">
    <property type="component" value="Unassembled WGS sequence"/>
</dbReference>
<dbReference type="Pfam" id="PF17132">
    <property type="entry name" value="Glyco_hydro_106"/>
    <property type="match status" value="1"/>
</dbReference>
<dbReference type="PANTHER" id="PTHR36848:SF2">
    <property type="entry name" value="SECRETED PROTEIN"/>
    <property type="match status" value="1"/>
</dbReference>
<comment type="caution">
    <text evidence="1">The sequence shown here is derived from an EMBL/GenBank/DDBJ whole genome shotgun (WGS) entry which is preliminary data.</text>
</comment>
<evidence type="ECO:0008006" key="3">
    <source>
        <dbReference type="Google" id="ProtNLM"/>
    </source>
</evidence>
<dbReference type="NCBIfam" id="NF045579">
    <property type="entry name" value="rhamnoside_JR"/>
    <property type="match status" value="1"/>
</dbReference>
<dbReference type="InterPro" id="IPR008979">
    <property type="entry name" value="Galactose-bd-like_sf"/>
</dbReference>
<name>A0A919YRE6_9BACL</name>
<gene>
    <name evidence="1" type="ORF">J40TS1_12000</name>
</gene>
<dbReference type="Gene3D" id="2.60.120.260">
    <property type="entry name" value="Galactose-binding domain-like"/>
    <property type="match status" value="1"/>
</dbReference>
<protein>
    <recommendedName>
        <fullName evidence="3">Glycosyl hydrolases family 2 sugar binding domain-containing protein</fullName>
    </recommendedName>
</protein>
<dbReference type="RefSeq" id="WP_213513856.1">
    <property type="nucleotide sequence ID" value="NZ_BOSE01000002.1"/>
</dbReference>